<protein>
    <submittedName>
        <fullName evidence="5">Transcriptional regulator</fullName>
    </submittedName>
</protein>
<dbReference type="AlphaFoldDB" id="A0A1F7FEP1"/>
<dbReference type="GO" id="GO:0003700">
    <property type="term" value="F:DNA-binding transcription factor activity"/>
    <property type="evidence" value="ECO:0007669"/>
    <property type="project" value="InterPro"/>
</dbReference>
<accession>A0A1F7FEP1</accession>
<dbReference type="PROSITE" id="PS50987">
    <property type="entry name" value="HTH_ARSR_2"/>
    <property type="match status" value="1"/>
</dbReference>
<dbReference type="Gene3D" id="1.10.10.10">
    <property type="entry name" value="Winged helix-like DNA-binding domain superfamily/Winged helix DNA-binding domain"/>
    <property type="match status" value="1"/>
</dbReference>
<dbReference type="InterPro" id="IPR036390">
    <property type="entry name" value="WH_DNA-bd_sf"/>
</dbReference>
<proteinExistence type="predicted"/>
<reference evidence="5 6" key="1">
    <citation type="journal article" date="2016" name="Nat. Commun.">
        <title>Thousands of microbial genomes shed light on interconnected biogeochemical processes in an aquifer system.</title>
        <authorList>
            <person name="Anantharaman K."/>
            <person name="Brown C.T."/>
            <person name="Hug L.A."/>
            <person name="Sharon I."/>
            <person name="Castelle C.J."/>
            <person name="Probst A.J."/>
            <person name="Thomas B.C."/>
            <person name="Singh A."/>
            <person name="Wilkins M.J."/>
            <person name="Karaoz U."/>
            <person name="Brodie E.L."/>
            <person name="Williams K.H."/>
            <person name="Hubbard S.S."/>
            <person name="Banfield J.F."/>
        </authorList>
    </citation>
    <scope>NUCLEOTIDE SEQUENCE [LARGE SCALE GENOMIC DNA]</scope>
</reference>
<comment type="caution">
    <text evidence="5">The sequence shown here is derived from an EMBL/GenBank/DDBJ whole genome shotgun (WGS) entry which is preliminary data.</text>
</comment>
<dbReference type="InterPro" id="IPR001845">
    <property type="entry name" value="HTH_ArsR_DNA-bd_dom"/>
</dbReference>
<evidence type="ECO:0000256" key="1">
    <source>
        <dbReference type="ARBA" id="ARBA00023015"/>
    </source>
</evidence>
<dbReference type="CDD" id="cd00090">
    <property type="entry name" value="HTH_ARSR"/>
    <property type="match status" value="1"/>
</dbReference>
<evidence type="ECO:0000313" key="6">
    <source>
        <dbReference type="Proteomes" id="UP000179243"/>
    </source>
</evidence>
<dbReference type="PRINTS" id="PR00778">
    <property type="entry name" value="HTHARSR"/>
</dbReference>
<keyword evidence="1" id="KW-0805">Transcription regulation</keyword>
<dbReference type="EMBL" id="MFYX01000064">
    <property type="protein sequence ID" value="OGK05061.1"/>
    <property type="molecule type" value="Genomic_DNA"/>
</dbReference>
<dbReference type="NCBIfam" id="NF033788">
    <property type="entry name" value="HTH_metalloreg"/>
    <property type="match status" value="1"/>
</dbReference>
<evidence type="ECO:0000256" key="3">
    <source>
        <dbReference type="ARBA" id="ARBA00023163"/>
    </source>
</evidence>
<dbReference type="PANTHER" id="PTHR33154:SF33">
    <property type="entry name" value="TRANSCRIPTIONAL REPRESSOR SDPR"/>
    <property type="match status" value="1"/>
</dbReference>
<feature type="domain" description="HTH arsR-type" evidence="4">
    <location>
        <begin position="1"/>
        <end position="97"/>
    </location>
</feature>
<keyword evidence="3" id="KW-0804">Transcription</keyword>
<dbReference type="PANTHER" id="PTHR33154">
    <property type="entry name" value="TRANSCRIPTIONAL REGULATOR, ARSR FAMILY"/>
    <property type="match status" value="1"/>
</dbReference>
<dbReference type="InterPro" id="IPR036388">
    <property type="entry name" value="WH-like_DNA-bd_sf"/>
</dbReference>
<evidence type="ECO:0000256" key="2">
    <source>
        <dbReference type="ARBA" id="ARBA00023125"/>
    </source>
</evidence>
<organism evidence="5 6">
    <name type="scientific">Candidatus Raymondbacteria bacterium RIFOXYD12_FULL_49_13</name>
    <dbReference type="NCBI Taxonomy" id="1817890"/>
    <lineage>
        <taxon>Bacteria</taxon>
        <taxon>Raymondiibacteriota</taxon>
    </lineage>
</organism>
<evidence type="ECO:0000259" key="4">
    <source>
        <dbReference type="PROSITE" id="PS50987"/>
    </source>
</evidence>
<evidence type="ECO:0000313" key="5">
    <source>
        <dbReference type="EMBL" id="OGK05061.1"/>
    </source>
</evidence>
<dbReference type="InterPro" id="IPR051081">
    <property type="entry name" value="HTH_MetalResp_TranReg"/>
</dbReference>
<dbReference type="Pfam" id="PF01022">
    <property type="entry name" value="HTH_5"/>
    <property type="match status" value="1"/>
</dbReference>
<dbReference type="GO" id="GO:0003677">
    <property type="term" value="F:DNA binding"/>
    <property type="evidence" value="ECO:0007669"/>
    <property type="project" value="UniProtKB-KW"/>
</dbReference>
<gene>
    <name evidence="5" type="ORF">A2519_10345</name>
</gene>
<dbReference type="InterPro" id="IPR011991">
    <property type="entry name" value="ArsR-like_HTH"/>
</dbReference>
<dbReference type="Proteomes" id="UP000179243">
    <property type="component" value="Unassembled WGS sequence"/>
</dbReference>
<dbReference type="SMART" id="SM00418">
    <property type="entry name" value="HTH_ARSR"/>
    <property type="match status" value="1"/>
</dbReference>
<sequence length="105" mass="11841">MPSVMYKYEARANIIKAMAHPTRLLIIEKLVEREHCVCELTDFVGDDISTVSKHLSVLKNAGIVTDDKRGTMVFYHLKVPCILQFLGCIEKVIHDRAKEQLASVG</sequence>
<keyword evidence="2" id="KW-0238">DNA-binding</keyword>
<dbReference type="SUPFAM" id="SSF46785">
    <property type="entry name" value="Winged helix' DNA-binding domain"/>
    <property type="match status" value="1"/>
</dbReference>
<name>A0A1F7FEP1_UNCRA</name>